<proteinExistence type="predicted"/>
<dbReference type="Gene3D" id="1.10.287.110">
    <property type="entry name" value="DnaJ domain"/>
    <property type="match status" value="1"/>
</dbReference>
<sequence>MLFQFIADVAHSFHGKFLGPSLSLHPQPYSPPVPSPKLPCPLPLPPNPPSPSHLRSRHGEALRSRADSLDSWARVRVRGVVAEGGEEEEEEEERLGLGLGLGFRGSEGAGEKPVFGDVSSLARRRHLGEDFFSDIFPGSESSGCSTPKRFDRDVFSSSPGSRVLSPNRPMLNRYEPLVGGSSLPVQISLSMKLAKGIDNPTFGSPTPRFPYKNEDAACDTYSLPPSPNPSISSFQPRTIPLSRLCSHSGDTSDPINASSLLESRSQRNSGSLESYVRNGQFHFSIYKWAGKGVSLTLPCTPKERNGKVSGLWGFPEVVIQGIDLLANDEISIVTGAPKSQMEDADYKLGNDHSMEREDVDPKIFKDVLPAESRRKSLQSYINEESGSESMSSQVLDPEGFSAGGTIKDDSKTSQEACKQDASVGGPNPGTQDASVEVTNPGTQDSEALLDDRMVSGKVKGKVKEFIKIFNYEGSPKRKGSFETQDHRSRGNAKSKSRAKAKVSSSVNEPSEVEVTQINNEDAFWVTTSLADEVLEKTKEQISNFNSDIHMINDSSSERNETFKACAESTYETLDSSVGYTEETQFEDIEGCLVEQLSEDHNEPQPKDTYQDQIKISDAKIREWSKGKEGNIRSLLSTLQYVLWPESGWKPVPLVNIIEGPSVKRSYQKALLCLHPDKLQQRDAAPHEKYMAEKIFDILQEAWDQFNAIGGF</sequence>
<dbReference type="GeneID" id="109718496"/>
<feature type="region of interest" description="Disordered" evidence="1">
    <location>
        <begin position="380"/>
        <end position="446"/>
    </location>
</feature>
<dbReference type="GO" id="GO:0031982">
    <property type="term" value="C:vesicle"/>
    <property type="evidence" value="ECO:0007669"/>
    <property type="project" value="TreeGrafter"/>
</dbReference>
<dbReference type="RefSeq" id="XP_020100338.1">
    <property type="nucleotide sequence ID" value="XM_020244749.1"/>
</dbReference>
<feature type="compositionally biased region" description="Polar residues" evidence="1">
    <location>
        <begin position="380"/>
        <end position="394"/>
    </location>
</feature>
<feature type="region of interest" description="Disordered" evidence="1">
    <location>
        <begin position="141"/>
        <end position="161"/>
    </location>
</feature>
<dbReference type="PANTHER" id="PTHR23172:SF64">
    <property type="entry name" value="J DOMAIN-CONTAINING PROTEIN REQUIRED FOR CHLOROPLAST ACCUMULATION RESPONSE 1"/>
    <property type="match status" value="1"/>
</dbReference>
<feature type="compositionally biased region" description="Polar residues" evidence="1">
    <location>
        <begin position="428"/>
        <end position="445"/>
    </location>
</feature>
<dbReference type="SUPFAM" id="SSF46565">
    <property type="entry name" value="Chaperone J-domain"/>
    <property type="match status" value="1"/>
</dbReference>
<feature type="region of interest" description="Disordered" evidence="1">
    <location>
        <begin position="476"/>
        <end position="507"/>
    </location>
</feature>
<dbReference type="FunFam" id="1.10.287.110:FF:000043">
    <property type="entry name" value="J-domain protein required for chloroplast accumulation response 1"/>
    <property type="match status" value="1"/>
</dbReference>
<gene>
    <name evidence="3" type="primary">LOC109718496</name>
</gene>
<dbReference type="PANTHER" id="PTHR23172">
    <property type="entry name" value="AUXILIN/CYCLIN G-ASSOCIATED KINASE-RELATED"/>
    <property type="match status" value="1"/>
</dbReference>
<keyword evidence="2" id="KW-1185">Reference proteome</keyword>
<feature type="region of interest" description="Disordered" evidence="1">
    <location>
        <begin position="28"/>
        <end position="61"/>
    </location>
</feature>
<dbReference type="AlphaFoldDB" id="A0A6P5G3M7"/>
<protein>
    <submittedName>
        <fullName evidence="3">J domain-containing protein required for chloroplast accumulation response 1</fullName>
    </submittedName>
</protein>
<evidence type="ECO:0000313" key="3">
    <source>
        <dbReference type="RefSeq" id="XP_020100338.1"/>
    </source>
</evidence>
<feature type="compositionally biased region" description="Basic and acidic residues" evidence="1">
    <location>
        <begin position="479"/>
        <end position="488"/>
    </location>
</feature>
<reference evidence="2" key="1">
    <citation type="journal article" date="2015" name="Nat. Genet.">
        <title>The pineapple genome and the evolution of CAM photosynthesis.</title>
        <authorList>
            <person name="Ming R."/>
            <person name="VanBuren R."/>
            <person name="Wai C.M."/>
            <person name="Tang H."/>
            <person name="Schatz M.C."/>
            <person name="Bowers J.E."/>
            <person name="Lyons E."/>
            <person name="Wang M.L."/>
            <person name="Chen J."/>
            <person name="Biggers E."/>
            <person name="Zhang J."/>
            <person name="Huang L."/>
            <person name="Zhang L."/>
            <person name="Miao W."/>
            <person name="Zhang J."/>
            <person name="Ye Z."/>
            <person name="Miao C."/>
            <person name="Lin Z."/>
            <person name="Wang H."/>
            <person name="Zhou H."/>
            <person name="Yim W.C."/>
            <person name="Priest H.D."/>
            <person name="Zheng C."/>
            <person name="Woodhouse M."/>
            <person name="Edger P.P."/>
            <person name="Guyot R."/>
            <person name="Guo H.B."/>
            <person name="Guo H."/>
            <person name="Zheng G."/>
            <person name="Singh R."/>
            <person name="Sharma A."/>
            <person name="Min X."/>
            <person name="Zheng Y."/>
            <person name="Lee H."/>
            <person name="Gurtowski J."/>
            <person name="Sedlazeck F.J."/>
            <person name="Harkess A."/>
            <person name="McKain M.R."/>
            <person name="Liao Z."/>
            <person name="Fang J."/>
            <person name="Liu J."/>
            <person name="Zhang X."/>
            <person name="Zhang Q."/>
            <person name="Hu W."/>
            <person name="Qin Y."/>
            <person name="Wang K."/>
            <person name="Chen L.Y."/>
            <person name="Shirley N."/>
            <person name="Lin Y.R."/>
            <person name="Liu L.Y."/>
            <person name="Hernandez A.G."/>
            <person name="Wright C.L."/>
            <person name="Bulone V."/>
            <person name="Tuskan G.A."/>
            <person name="Heath K."/>
            <person name="Zee F."/>
            <person name="Moore P.H."/>
            <person name="Sunkar R."/>
            <person name="Leebens-Mack J.H."/>
            <person name="Mockler T."/>
            <person name="Bennetzen J.L."/>
            <person name="Freeling M."/>
            <person name="Sankoff D."/>
            <person name="Paterson A.H."/>
            <person name="Zhu X."/>
            <person name="Yang X."/>
            <person name="Smith J.A."/>
            <person name="Cushman J.C."/>
            <person name="Paull R.E."/>
            <person name="Yu Q."/>
        </authorList>
    </citation>
    <scope>NUCLEOTIDE SEQUENCE [LARGE SCALE GENOMIC DNA]</scope>
    <source>
        <strain evidence="2">cv. F153</strain>
    </source>
</reference>
<evidence type="ECO:0000256" key="1">
    <source>
        <dbReference type="SAM" id="MobiDB-lite"/>
    </source>
</evidence>
<dbReference type="OrthoDB" id="1717591at2759"/>
<name>A0A6P5G3M7_ANACO</name>
<dbReference type="Proteomes" id="UP000515123">
    <property type="component" value="Linkage group 12"/>
</dbReference>
<dbReference type="GO" id="GO:0072583">
    <property type="term" value="P:clathrin-dependent endocytosis"/>
    <property type="evidence" value="ECO:0007669"/>
    <property type="project" value="TreeGrafter"/>
</dbReference>
<organism evidence="2 3">
    <name type="scientific">Ananas comosus</name>
    <name type="common">Pineapple</name>
    <name type="synonym">Ananas ananas</name>
    <dbReference type="NCBI Taxonomy" id="4615"/>
    <lineage>
        <taxon>Eukaryota</taxon>
        <taxon>Viridiplantae</taxon>
        <taxon>Streptophyta</taxon>
        <taxon>Embryophyta</taxon>
        <taxon>Tracheophyta</taxon>
        <taxon>Spermatophyta</taxon>
        <taxon>Magnoliopsida</taxon>
        <taxon>Liliopsida</taxon>
        <taxon>Poales</taxon>
        <taxon>Bromeliaceae</taxon>
        <taxon>Bromelioideae</taxon>
        <taxon>Ananas</taxon>
    </lineage>
</organism>
<evidence type="ECO:0000313" key="2">
    <source>
        <dbReference type="Proteomes" id="UP000515123"/>
    </source>
</evidence>
<feature type="compositionally biased region" description="Pro residues" evidence="1">
    <location>
        <begin position="28"/>
        <end position="51"/>
    </location>
</feature>
<dbReference type="InterPro" id="IPR036869">
    <property type="entry name" value="J_dom_sf"/>
</dbReference>
<dbReference type="GO" id="GO:0072318">
    <property type="term" value="P:clathrin coat disassembly"/>
    <property type="evidence" value="ECO:0007669"/>
    <property type="project" value="TreeGrafter"/>
</dbReference>
<dbReference type="GO" id="GO:0005737">
    <property type="term" value="C:cytoplasm"/>
    <property type="evidence" value="ECO:0007669"/>
    <property type="project" value="TreeGrafter"/>
</dbReference>
<reference evidence="3" key="2">
    <citation type="submission" date="2025-08" db="UniProtKB">
        <authorList>
            <consortium name="RefSeq"/>
        </authorList>
    </citation>
    <scope>IDENTIFICATION</scope>
    <source>
        <tissue evidence="3">Leaf</tissue>
    </source>
</reference>
<accession>A0A6P5G3M7</accession>
<dbReference type="GO" id="GO:0030276">
    <property type="term" value="F:clathrin binding"/>
    <property type="evidence" value="ECO:0007669"/>
    <property type="project" value="TreeGrafter"/>
</dbReference>
<feature type="compositionally biased region" description="Basic residues" evidence="1">
    <location>
        <begin position="489"/>
        <end position="500"/>
    </location>
</feature>